<organism evidence="3 4">
    <name type="scientific">Phytophthora fragariae</name>
    <dbReference type="NCBI Taxonomy" id="53985"/>
    <lineage>
        <taxon>Eukaryota</taxon>
        <taxon>Sar</taxon>
        <taxon>Stramenopiles</taxon>
        <taxon>Oomycota</taxon>
        <taxon>Peronosporomycetes</taxon>
        <taxon>Peronosporales</taxon>
        <taxon>Peronosporaceae</taxon>
        <taxon>Phytophthora</taxon>
    </lineage>
</organism>
<feature type="transmembrane region" description="Helical" evidence="2">
    <location>
        <begin position="6"/>
        <end position="28"/>
    </location>
</feature>
<proteinExistence type="predicted"/>
<evidence type="ECO:0000256" key="1">
    <source>
        <dbReference type="SAM" id="MobiDB-lite"/>
    </source>
</evidence>
<gene>
    <name evidence="3" type="ORF">PF004_g30461</name>
</gene>
<keyword evidence="2" id="KW-1133">Transmembrane helix</keyword>
<feature type="non-terminal residue" evidence="3">
    <location>
        <position position="428"/>
    </location>
</feature>
<protein>
    <submittedName>
        <fullName evidence="3">Uncharacterized protein</fullName>
    </submittedName>
</protein>
<evidence type="ECO:0000256" key="2">
    <source>
        <dbReference type="SAM" id="Phobius"/>
    </source>
</evidence>
<keyword evidence="2" id="KW-0812">Transmembrane</keyword>
<evidence type="ECO:0000313" key="4">
    <source>
        <dbReference type="Proteomes" id="UP000476176"/>
    </source>
</evidence>
<reference evidence="3 4" key="1">
    <citation type="submission" date="2018-09" db="EMBL/GenBank/DDBJ databases">
        <title>Genomic investigation of the strawberry pathogen Phytophthora fragariae indicates pathogenicity is determined by transcriptional variation in three key races.</title>
        <authorList>
            <person name="Adams T.M."/>
            <person name="Armitage A.D."/>
            <person name="Sobczyk M.K."/>
            <person name="Bates H.J."/>
            <person name="Dunwell J.M."/>
            <person name="Nellist C.F."/>
            <person name="Harrison R.J."/>
        </authorList>
    </citation>
    <scope>NUCLEOTIDE SEQUENCE [LARGE SCALE GENOMIC DNA]</scope>
    <source>
        <strain evidence="3 4">BC-23</strain>
    </source>
</reference>
<dbReference type="EMBL" id="QXGC01006404">
    <property type="protein sequence ID" value="KAE9162526.1"/>
    <property type="molecule type" value="Genomic_DNA"/>
</dbReference>
<keyword evidence="2" id="KW-0472">Membrane</keyword>
<dbReference type="AlphaFoldDB" id="A0A6G0MBX0"/>
<accession>A0A6G0MBX0</accession>
<dbReference type="Proteomes" id="UP000476176">
    <property type="component" value="Unassembled WGS sequence"/>
</dbReference>
<feature type="compositionally biased region" description="Low complexity" evidence="1">
    <location>
        <begin position="183"/>
        <end position="194"/>
    </location>
</feature>
<comment type="caution">
    <text evidence="3">The sequence shown here is derived from an EMBL/GenBank/DDBJ whole genome shotgun (WGS) entry which is preliminary data.</text>
</comment>
<feature type="transmembrane region" description="Helical" evidence="2">
    <location>
        <begin position="71"/>
        <end position="90"/>
    </location>
</feature>
<feature type="region of interest" description="Disordered" evidence="1">
    <location>
        <begin position="157"/>
        <end position="217"/>
    </location>
</feature>
<name>A0A6G0MBX0_9STRA</name>
<feature type="transmembrane region" description="Helical" evidence="2">
    <location>
        <begin position="40"/>
        <end position="59"/>
    </location>
</feature>
<evidence type="ECO:0000313" key="3">
    <source>
        <dbReference type="EMBL" id="KAE9162526.1"/>
    </source>
</evidence>
<sequence>MLTVEALVTVEMLTLTLAMLTVEALATMEMMTLTMSTVEMVEMLTLAMVIVEMLTLVMLTVEALALMMAEMLTVEALAMAMILLILAALWEMLRMRMTEVTSLKEYQLRLLLATITTTCCTMSVLQCLTSVILELVATTRDAQATLAMSRSSKSAQKLKRKQAFDDDEASTDSDDTRGIKTARTSSRPTPTSSTNQFQRPLSRKPTRRTKTWESREKMKTAHVSVDNIVPELPQKTFSSWKEFEAARRSYEAKHFLCYRVRSSESAEKYNSRPDVSQLPAGFGYYFRRMWCTQAPRGEGRRDKDSRYTGCEAGYLVRSEEVISDGQAKWQVCVVPGTEISTHNHKTNKIIYDSYHGAKSMPLPPQVRKELGLLKQVNTSTADINRYLSNKLDMILSPQQTRNILQHVLGSSILERTKTLLDGFADEDV</sequence>